<evidence type="ECO:0000313" key="2">
    <source>
        <dbReference type="Proteomes" id="UP000001937"/>
    </source>
</evidence>
<keyword evidence="2" id="KW-1185">Reference proteome</keyword>
<dbReference type="KEGG" id="fra:Francci3_0172"/>
<evidence type="ECO:0000313" key="1">
    <source>
        <dbReference type="EMBL" id="ABD09564.1"/>
    </source>
</evidence>
<protein>
    <recommendedName>
        <fullName evidence="3">TIGR03086 family protein</fullName>
    </recommendedName>
</protein>
<dbReference type="eggNOG" id="COG1576">
    <property type="taxonomic scope" value="Bacteria"/>
</dbReference>
<name>Q2JGM8_FRACC</name>
<accession>Q2JGM8</accession>
<dbReference type="STRING" id="106370.Francci3_0172"/>
<dbReference type="SUPFAM" id="SSF109854">
    <property type="entry name" value="DinB/YfiT-like putative metalloenzymes"/>
    <property type="match status" value="1"/>
</dbReference>
<dbReference type="EMBL" id="CP000249">
    <property type="protein sequence ID" value="ABD09564.1"/>
    <property type="molecule type" value="Genomic_DNA"/>
</dbReference>
<reference evidence="1 2" key="1">
    <citation type="journal article" date="2007" name="Genome Res.">
        <title>Genome characteristics of facultatively symbiotic Frankia sp. strains reflect host range and host plant biogeography.</title>
        <authorList>
            <person name="Normand P."/>
            <person name="Lapierre P."/>
            <person name="Tisa L.S."/>
            <person name="Gogarten J.P."/>
            <person name="Alloisio N."/>
            <person name="Bagnarol E."/>
            <person name="Bassi C.A."/>
            <person name="Berry A.M."/>
            <person name="Bickhart D.M."/>
            <person name="Choisne N."/>
            <person name="Couloux A."/>
            <person name="Cournoyer B."/>
            <person name="Cruveiller S."/>
            <person name="Daubin V."/>
            <person name="Demange N."/>
            <person name="Francino M.P."/>
            <person name="Goltsman E."/>
            <person name="Huang Y."/>
            <person name="Kopp O.R."/>
            <person name="Labarre L."/>
            <person name="Lapidus A."/>
            <person name="Lavire C."/>
            <person name="Marechal J."/>
            <person name="Martinez M."/>
            <person name="Mastronunzio J.E."/>
            <person name="Mullin B.C."/>
            <person name="Niemann J."/>
            <person name="Pujic P."/>
            <person name="Rawnsley T."/>
            <person name="Rouy Z."/>
            <person name="Schenowitz C."/>
            <person name="Sellstedt A."/>
            <person name="Tavares F."/>
            <person name="Tomkins J.P."/>
            <person name="Vallenet D."/>
            <person name="Valverde C."/>
            <person name="Wall L.G."/>
            <person name="Wang Y."/>
            <person name="Medigue C."/>
            <person name="Benson D.R."/>
        </authorList>
    </citation>
    <scope>NUCLEOTIDE SEQUENCE [LARGE SCALE GENOMIC DNA]</scope>
    <source>
        <strain evidence="2">DSM 45818 / CECT 9043 / CcI3</strain>
    </source>
</reference>
<organism evidence="1 2">
    <name type="scientific">Frankia casuarinae (strain DSM 45818 / CECT 9043 / HFP020203 / CcI3)</name>
    <dbReference type="NCBI Taxonomy" id="106370"/>
    <lineage>
        <taxon>Bacteria</taxon>
        <taxon>Bacillati</taxon>
        <taxon>Actinomycetota</taxon>
        <taxon>Actinomycetes</taxon>
        <taxon>Frankiales</taxon>
        <taxon>Frankiaceae</taxon>
        <taxon>Frankia</taxon>
    </lineage>
</organism>
<dbReference type="AlphaFoldDB" id="Q2JGM8"/>
<dbReference type="InterPro" id="IPR034660">
    <property type="entry name" value="DinB/YfiT-like"/>
</dbReference>
<dbReference type="Proteomes" id="UP000001937">
    <property type="component" value="Chromosome"/>
</dbReference>
<sequence>MASWTAAARGARDSWNRPGAWASVPVLSFGPTPASEYAFQLTADLLIHGWDLARAIDMHGRRAGDTSSVAGVGSDRDLVHRVHEQLASQIDAWRAAGIFARPVPVPDDADEWTRLLALTGRSPDWRPGSGG</sequence>
<dbReference type="HOGENOM" id="CLU_1924490_0_0_11"/>
<proteinExistence type="predicted"/>
<gene>
    <name evidence="1" type="ordered locus">Francci3_0172</name>
</gene>
<dbReference type="RefSeq" id="WP_011434644.1">
    <property type="nucleotide sequence ID" value="NC_007777.1"/>
</dbReference>
<evidence type="ECO:0008006" key="3">
    <source>
        <dbReference type="Google" id="ProtNLM"/>
    </source>
</evidence>